<reference evidence="1" key="1">
    <citation type="journal article" date="2014" name="Front. Microbiol.">
        <title>High frequency of phylogenetically diverse reductive dehalogenase-homologous genes in deep subseafloor sedimentary metagenomes.</title>
        <authorList>
            <person name="Kawai M."/>
            <person name="Futagami T."/>
            <person name="Toyoda A."/>
            <person name="Takaki Y."/>
            <person name="Nishi S."/>
            <person name="Hori S."/>
            <person name="Arai W."/>
            <person name="Tsubouchi T."/>
            <person name="Morono Y."/>
            <person name="Uchiyama I."/>
            <person name="Ito T."/>
            <person name="Fujiyama A."/>
            <person name="Inagaki F."/>
            <person name="Takami H."/>
        </authorList>
    </citation>
    <scope>NUCLEOTIDE SEQUENCE</scope>
    <source>
        <strain evidence="1">Expedition CK06-06</strain>
    </source>
</reference>
<dbReference type="EMBL" id="BART01001840">
    <property type="protein sequence ID" value="GAG73549.1"/>
    <property type="molecule type" value="Genomic_DNA"/>
</dbReference>
<comment type="caution">
    <text evidence="1">The sequence shown here is derived from an EMBL/GenBank/DDBJ whole genome shotgun (WGS) entry which is preliminary data.</text>
</comment>
<dbReference type="InterPro" id="IPR015421">
    <property type="entry name" value="PyrdxlP-dep_Trfase_major"/>
</dbReference>
<dbReference type="GO" id="GO:0008483">
    <property type="term" value="F:transaminase activity"/>
    <property type="evidence" value="ECO:0007669"/>
    <property type="project" value="TreeGrafter"/>
</dbReference>
<dbReference type="PANTHER" id="PTHR30244:SF34">
    <property type="entry name" value="DTDP-4-AMINO-4,6-DIDEOXYGALACTOSE TRANSAMINASE"/>
    <property type="match status" value="1"/>
</dbReference>
<accession>X0ZVQ1</accession>
<gene>
    <name evidence="1" type="ORF">S01H4_06103</name>
</gene>
<dbReference type="PANTHER" id="PTHR30244">
    <property type="entry name" value="TRANSAMINASE"/>
    <property type="match status" value="1"/>
</dbReference>
<evidence type="ECO:0000313" key="1">
    <source>
        <dbReference type="EMBL" id="GAG73549.1"/>
    </source>
</evidence>
<evidence type="ECO:0008006" key="2">
    <source>
        <dbReference type="Google" id="ProtNLM"/>
    </source>
</evidence>
<dbReference type="InterPro" id="IPR000653">
    <property type="entry name" value="DegT/StrS_aminotransferase"/>
</dbReference>
<dbReference type="SUPFAM" id="SSF53383">
    <property type="entry name" value="PLP-dependent transferases"/>
    <property type="match status" value="1"/>
</dbReference>
<proteinExistence type="predicted"/>
<dbReference type="AlphaFoldDB" id="X0ZVQ1"/>
<protein>
    <recommendedName>
        <fullName evidence="2">Aminotransferase class I/classII domain-containing protein</fullName>
    </recommendedName>
</protein>
<dbReference type="GO" id="GO:0000271">
    <property type="term" value="P:polysaccharide biosynthetic process"/>
    <property type="evidence" value="ECO:0007669"/>
    <property type="project" value="TreeGrafter"/>
</dbReference>
<organism evidence="1">
    <name type="scientific">marine sediment metagenome</name>
    <dbReference type="NCBI Taxonomy" id="412755"/>
    <lineage>
        <taxon>unclassified sequences</taxon>
        <taxon>metagenomes</taxon>
        <taxon>ecological metagenomes</taxon>
    </lineage>
</organism>
<name>X0ZVQ1_9ZZZZ</name>
<dbReference type="Pfam" id="PF01041">
    <property type="entry name" value="DegT_DnrJ_EryC1"/>
    <property type="match status" value="1"/>
</dbReference>
<sequence length="177" mass="19214">MPGPGAYFFGEEERKELLDVIETGYLSRYGKEDDPMFKHKVVTFEKEFAKYIGTRNAVAVNGGTGALITSLAALGIGPGDEVIVPGYTFIASISSIIYAKAIPILAEIDESLNIDPKDIRKKITKRTKAIMPVHMLGNPCDMDSIMEIAEEFGLYVVEDSCQALGATYKGKKLGSLG</sequence>
<dbReference type="InterPro" id="IPR015424">
    <property type="entry name" value="PyrdxlP-dep_Trfase"/>
</dbReference>
<feature type="non-terminal residue" evidence="1">
    <location>
        <position position="177"/>
    </location>
</feature>
<dbReference type="Gene3D" id="3.40.640.10">
    <property type="entry name" value="Type I PLP-dependent aspartate aminotransferase-like (Major domain)"/>
    <property type="match status" value="1"/>
</dbReference>
<dbReference type="GO" id="GO:0030170">
    <property type="term" value="F:pyridoxal phosphate binding"/>
    <property type="evidence" value="ECO:0007669"/>
    <property type="project" value="TreeGrafter"/>
</dbReference>